<reference evidence="1 2" key="1">
    <citation type="submission" date="2024-08" db="EMBL/GenBank/DDBJ databases">
        <title>Insights into the chromosomal genome structure of Flemingia macrophylla.</title>
        <authorList>
            <person name="Ding Y."/>
            <person name="Zhao Y."/>
            <person name="Bi W."/>
            <person name="Wu M."/>
            <person name="Zhao G."/>
            <person name="Gong Y."/>
            <person name="Li W."/>
            <person name="Zhang P."/>
        </authorList>
    </citation>
    <scope>NUCLEOTIDE SEQUENCE [LARGE SCALE GENOMIC DNA]</scope>
    <source>
        <strain evidence="1">DYQJB</strain>
        <tissue evidence="1">Leaf</tissue>
    </source>
</reference>
<evidence type="ECO:0000313" key="2">
    <source>
        <dbReference type="Proteomes" id="UP001603857"/>
    </source>
</evidence>
<evidence type="ECO:0000313" key="1">
    <source>
        <dbReference type="EMBL" id="KAL2320821.1"/>
    </source>
</evidence>
<comment type="caution">
    <text evidence="1">The sequence shown here is derived from an EMBL/GenBank/DDBJ whole genome shotgun (WGS) entry which is preliminary data.</text>
</comment>
<sequence length="53" mass="6260">MKILLHDDRLEFDGIDVIKLVERALDHISIHENDELIVLHVTKVGFDSFWVKF</sequence>
<organism evidence="1 2">
    <name type="scientific">Flemingia macrophylla</name>
    <dbReference type="NCBI Taxonomy" id="520843"/>
    <lineage>
        <taxon>Eukaryota</taxon>
        <taxon>Viridiplantae</taxon>
        <taxon>Streptophyta</taxon>
        <taxon>Embryophyta</taxon>
        <taxon>Tracheophyta</taxon>
        <taxon>Spermatophyta</taxon>
        <taxon>Magnoliopsida</taxon>
        <taxon>eudicotyledons</taxon>
        <taxon>Gunneridae</taxon>
        <taxon>Pentapetalae</taxon>
        <taxon>rosids</taxon>
        <taxon>fabids</taxon>
        <taxon>Fabales</taxon>
        <taxon>Fabaceae</taxon>
        <taxon>Papilionoideae</taxon>
        <taxon>50 kb inversion clade</taxon>
        <taxon>NPAAA clade</taxon>
        <taxon>indigoferoid/millettioid clade</taxon>
        <taxon>Phaseoleae</taxon>
        <taxon>Flemingia</taxon>
    </lineage>
</organism>
<keyword evidence="2" id="KW-1185">Reference proteome</keyword>
<dbReference type="EMBL" id="JBGMDY010000010">
    <property type="protein sequence ID" value="KAL2320821.1"/>
    <property type="molecule type" value="Genomic_DNA"/>
</dbReference>
<name>A0ABD1LBH8_9FABA</name>
<protein>
    <submittedName>
        <fullName evidence="1">Uncharacterized protein</fullName>
    </submittedName>
</protein>
<gene>
    <name evidence="1" type="ORF">Fmac_029790</name>
</gene>
<proteinExistence type="predicted"/>
<accession>A0ABD1LBH8</accession>
<dbReference type="AlphaFoldDB" id="A0ABD1LBH8"/>
<dbReference type="Proteomes" id="UP001603857">
    <property type="component" value="Unassembled WGS sequence"/>
</dbReference>